<dbReference type="GO" id="GO:0042973">
    <property type="term" value="F:glucan endo-1,3-beta-D-glucosidase activity"/>
    <property type="evidence" value="ECO:0007669"/>
    <property type="project" value="UniProtKB-EC"/>
</dbReference>
<keyword evidence="7" id="KW-0325">Glycoprotein</keyword>
<feature type="transmembrane region" description="Helical" evidence="15">
    <location>
        <begin position="45"/>
        <end position="65"/>
    </location>
</feature>
<comment type="subcellular location">
    <subcellularLocation>
        <location evidence="2">Cell membrane</location>
    </subcellularLocation>
</comment>
<protein>
    <recommendedName>
        <fullName evidence="3">glucan endo-1,3-beta-D-glucosidase</fullName>
        <ecNumber evidence="3">3.2.1.39</ecNumber>
    </recommendedName>
    <alternativeName>
        <fullName evidence="13">Endo-1,3-beta-glucanase btgC</fullName>
    </alternativeName>
    <alternativeName>
        <fullName evidence="12">Laminarinase btgC</fullName>
    </alternativeName>
</protein>
<keyword evidence="6 15" id="KW-0472">Membrane</keyword>
<evidence type="ECO:0000256" key="13">
    <source>
        <dbReference type="ARBA" id="ARBA00043078"/>
    </source>
</evidence>
<dbReference type="InterPro" id="IPR017853">
    <property type="entry name" value="GH"/>
</dbReference>
<dbReference type="Proteomes" id="UP000286510">
    <property type="component" value="Unassembled WGS sequence"/>
</dbReference>
<dbReference type="Proteomes" id="UP000266196">
    <property type="component" value="Unassembled WGS sequence"/>
</dbReference>
<evidence type="ECO:0000256" key="1">
    <source>
        <dbReference type="ARBA" id="ARBA00000382"/>
    </source>
</evidence>
<dbReference type="PANTHER" id="PTHR16631">
    <property type="entry name" value="GLUCAN 1,3-BETA-GLUCOSIDASE"/>
    <property type="match status" value="1"/>
</dbReference>
<dbReference type="SUPFAM" id="SSF51445">
    <property type="entry name" value="(Trans)glycosidases"/>
    <property type="match status" value="1"/>
</dbReference>
<evidence type="ECO:0000313" key="17">
    <source>
        <dbReference type="EMBL" id="RHY84101.1"/>
    </source>
</evidence>
<sequence length="506" mass="53564">MEFTAYFDIPRGFRESANMKELACSFVVSTFDSDSFSNLHRHGTMLYHVVLPVLGLFVFVTSVIAEGFGVCYDSYDSANMPGHFRTIKQRFESVRTYQTAMGSQNAITVAANAGLKIAAGVWLLEDRYQVDLDAAIAGAKANPNAVQVIFIGNEELHQGWSAARLTSVVQDAKAKLAAAGVRVPVGIVQTDGDLLANPGLADLVDIVGANIHPFFSGGPDSTTDPIKDLKRRYEAVVAKFGSKVRVTEVGWPSQGGAFQGHIASTALSEKFYYDVKGWQQSTGTAAYYFMYHDNLGKGGFESYFGIAHPNGQWKFGGTPVYPPTDAPTTKPPAPTTATPEQTTKPPATYFPTSPPTTASPTITLARPTTTPPPTTLAPTTNAPLTTATSTTTSRPVTPIVTNNSTNNSTNTSDITFPPQAYNSTSSTNSTNNSTNSSDITFPPQAYNSTSSTNASNSITFNRVNVQATNSANGVDVGAISGVAIGGFAVAAIAVIGVVRHRGAQAI</sequence>
<evidence type="ECO:0000313" key="25">
    <source>
        <dbReference type="Proteomes" id="UP000286510"/>
    </source>
</evidence>
<evidence type="ECO:0000256" key="12">
    <source>
        <dbReference type="ARBA" id="ARBA00042373"/>
    </source>
</evidence>
<dbReference type="Proteomes" id="UP000285712">
    <property type="component" value="Unassembled WGS sequence"/>
</dbReference>
<feature type="compositionally biased region" description="Low complexity" evidence="14">
    <location>
        <begin position="335"/>
        <end position="368"/>
    </location>
</feature>
<evidence type="ECO:0000256" key="10">
    <source>
        <dbReference type="ARBA" id="ARBA00023326"/>
    </source>
</evidence>
<evidence type="ECO:0000313" key="22">
    <source>
        <dbReference type="Proteomes" id="UP000266643"/>
    </source>
</evidence>
<dbReference type="EMBL" id="QUTG01006421">
    <property type="protein sequence ID" value="RHY84101.1"/>
    <property type="molecule type" value="Genomic_DNA"/>
</dbReference>
<evidence type="ECO:0000313" key="16">
    <source>
        <dbReference type="EMBL" id="RHY56171.1"/>
    </source>
</evidence>
<evidence type="ECO:0000313" key="21">
    <source>
        <dbReference type="Proteomes" id="UP000266196"/>
    </source>
</evidence>
<evidence type="ECO:0000256" key="5">
    <source>
        <dbReference type="ARBA" id="ARBA00022801"/>
    </source>
</evidence>
<keyword evidence="15" id="KW-0812">Transmembrane</keyword>
<reference evidence="20 23" key="1">
    <citation type="journal article" date="2018" name="J. Invertebr. Pathol.">
        <title>New genotyping method for the causative agent of crayfish plague (Aphanomyces astaci) based on whole genome data.</title>
        <authorList>
            <person name="Minardi D."/>
            <person name="Studholme D.J."/>
            <person name="van der Giezen M."/>
            <person name="Pretto T."/>
            <person name="Oidtmann B."/>
        </authorList>
    </citation>
    <scope>NUCLEOTIDE SEQUENCE [LARGE SCALE GENOMIC DNA]</scope>
    <source>
        <strain evidence="20 23">KB13</strain>
    </source>
</reference>
<dbReference type="EMBL" id="QUTF01006556">
    <property type="protein sequence ID" value="RHZ40481.1"/>
    <property type="molecule type" value="Genomic_DNA"/>
</dbReference>
<evidence type="ECO:0000256" key="4">
    <source>
        <dbReference type="ARBA" id="ARBA00022475"/>
    </source>
</evidence>
<keyword evidence="4" id="KW-1003">Cell membrane</keyword>
<dbReference type="EMBL" id="QUTI01032914">
    <property type="protein sequence ID" value="RLO02690.1"/>
    <property type="molecule type" value="Genomic_DNA"/>
</dbReference>
<evidence type="ECO:0000313" key="23">
    <source>
        <dbReference type="Proteomes" id="UP000275652"/>
    </source>
</evidence>
<dbReference type="Gene3D" id="3.20.20.80">
    <property type="entry name" value="Glycosidases"/>
    <property type="match status" value="1"/>
</dbReference>
<evidence type="ECO:0000256" key="3">
    <source>
        <dbReference type="ARBA" id="ARBA00012780"/>
    </source>
</evidence>
<evidence type="ECO:0000256" key="2">
    <source>
        <dbReference type="ARBA" id="ARBA00004236"/>
    </source>
</evidence>
<dbReference type="InterPro" id="IPR050732">
    <property type="entry name" value="Beta-glucan_modifiers"/>
</dbReference>
<gene>
    <name evidence="19" type="ORF">DYB26_015808</name>
    <name evidence="20" type="ORF">DYB28_014250</name>
    <name evidence="16" type="ORF">DYB30_004612</name>
    <name evidence="18" type="ORF">DYB31_016092</name>
    <name evidence="17" type="ORF">DYB35_011396</name>
</gene>
<dbReference type="Proteomes" id="UP000266643">
    <property type="component" value="Unassembled WGS sequence"/>
</dbReference>
<evidence type="ECO:0000313" key="20">
    <source>
        <dbReference type="EMBL" id="RLO02690.1"/>
    </source>
</evidence>
<evidence type="ECO:0000256" key="14">
    <source>
        <dbReference type="SAM" id="MobiDB-lite"/>
    </source>
</evidence>
<dbReference type="GO" id="GO:0071555">
    <property type="term" value="P:cell wall organization"/>
    <property type="evidence" value="ECO:0007669"/>
    <property type="project" value="UniProtKB-KW"/>
</dbReference>
<keyword evidence="5" id="KW-0378">Hydrolase</keyword>
<dbReference type="PANTHER" id="PTHR16631:SF17">
    <property type="entry name" value="GLUCAN ENDO-1,3-BETA-GLUCOSIDASE BTGC"/>
    <property type="match status" value="1"/>
</dbReference>
<comment type="catalytic activity">
    <reaction evidence="1">
        <text>Hydrolysis of (1-&gt;3)-beta-D-glucosidic linkages in (1-&gt;3)-beta-D-glucans.</text>
        <dbReference type="EC" id="3.2.1.39"/>
    </reaction>
</comment>
<evidence type="ECO:0000256" key="9">
    <source>
        <dbReference type="ARBA" id="ARBA00023316"/>
    </source>
</evidence>
<evidence type="ECO:0000256" key="7">
    <source>
        <dbReference type="ARBA" id="ARBA00023180"/>
    </source>
</evidence>
<comment type="function">
    <text evidence="11">Glucanases play a role in cell expansion during growth, in cell-cell fusion during mating, and in spore release during sporulation. This enzyme may be involved in beta-glucan degradation. Active on laminarin and lichenan.</text>
</comment>
<proteinExistence type="predicted"/>
<dbReference type="GO" id="GO:0000272">
    <property type="term" value="P:polysaccharide catabolic process"/>
    <property type="evidence" value="ECO:0007669"/>
    <property type="project" value="UniProtKB-KW"/>
</dbReference>
<dbReference type="EMBL" id="QUTD01006310">
    <property type="protein sequence ID" value="RHY56171.1"/>
    <property type="molecule type" value="Genomic_DNA"/>
</dbReference>
<feature type="region of interest" description="Disordered" evidence="14">
    <location>
        <begin position="318"/>
        <end position="455"/>
    </location>
</feature>
<dbReference type="AlphaFoldDB" id="A0A397ERV8"/>
<organism evidence="18 21">
    <name type="scientific">Aphanomyces astaci</name>
    <name type="common">Crayfish plague agent</name>
    <dbReference type="NCBI Taxonomy" id="112090"/>
    <lineage>
        <taxon>Eukaryota</taxon>
        <taxon>Sar</taxon>
        <taxon>Stramenopiles</taxon>
        <taxon>Oomycota</taxon>
        <taxon>Saprolegniomycetes</taxon>
        <taxon>Saprolegniales</taxon>
        <taxon>Verrucalvaceae</taxon>
        <taxon>Aphanomyces</taxon>
    </lineage>
</organism>
<keyword evidence="8" id="KW-0119">Carbohydrate metabolism</keyword>
<dbReference type="EC" id="3.2.1.39" evidence="3"/>
<feature type="compositionally biased region" description="Low complexity" evidence="14">
    <location>
        <begin position="422"/>
        <end position="437"/>
    </location>
</feature>
<evidence type="ECO:0000256" key="11">
    <source>
        <dbReference type="ARBA" id="ARBA00037649"/>
    </source>
</evidence>
<reference evidence="21 22" key="2">
    <citation type="submission" date="2018-08" db="EMBL/GenBank/DDBJ databases">
        <title>Aphanomyces genome sequencing and annotation.</title>
        <authorList>
            <person name="Minardi D."/>
            <person name="Oidtmann B."/>
            <person name="Van Der Giezen M."/>
            <person name="Studholme D.J."/>
        </authorList>
    </citation>
    <scope>NUCLEOTIDE SEQUENCE [LARGE SCALE GENOMIC DNA]</scope>
    <source>
        <strain evidence="18 21">197901</strain>
        <strain evidence="16 22">D2</strain>
        <strain evidence="19 25">FDL457</strain>
        <strain evidence="17 24">Sv</strain>
    </source>
</reference>
<dbReference type="GO" id="GO:0005886">
    <property type="term" value="C:plasma membrane"/>
    <property type="evidence" value="ECO:0007669"/>
    <property type="project" value="UniProtKB-SubCell"/>
</dbReference>
<dbReference type="EMBL" id="QUTE01016828">
    <property type="protein sequence ID" value="RHY95540.1"/>
    <property type="molecule type" value="Genomic_DNA"/>
</dbReference>
<dbReference type="VEuPathDB" id="FungiDB:H257_18074"/>
<keyword evidence="9" id="KW-0961">Cell wall biogenesis/degradation</keyword>
<evidence type="ECO:0000256" key="15">
    <source>
        <dbReference type="SAM" id="Phobius"/>
    </source>
</evidence>
<keyword evidence="10" id="KW-0624">Polysaccharide degradation</keyword>
<name>A0A397ERV8_APHAT</name>
<keyword evidence="15" id="KW-1133">Transmembrane helix</keyword>
<evidence type="ECO:0000313" key="18">
    <source>
        <dbReference type="EMBL" id="RHY95540.1"/>
    </source>
</evidence>
<dbReference type="Proteomes" id="UP000275652">
    <property type="component" value="Unassembled WGS sequence"/>
</dbReference>
<comment type="caution">
    <text evidence="18">The sequence shown here is derived from an EMBL/GenBank/DDBJ whole genome shotgun (WGS) entry which is preliminary data.</text>
</comment>
<evidence type="ECO:0000256" key="6">
    <source>
        <dbReference type="ARBA" id="ARBA00023136"/>
    </source>
</evidence>
<feature type="compositionally biased region" description="Low complexity" evidence="14">
    <location>
        <begin position="376"/>
        <end position="412"/>
    </location>
</feature>
<accession>A0A397ERV8</accession>
<feature type="transmembrane region" description="Helical" evidence="15">
    <location>
        <begin position="476"/>
        <end position="498"/>
    </location>
</feature>
<feature type="compositionally biased region" description="Pro residues" evidence="14">
    <location>
        <begin position="320"/>
        <end position="334"/>
    </location>
</feature>
<evidence type="ECO:0000313" key="24">
    <source>
        <dbReference type="Proteomes" id="UP000285712"/>
    </source>
</evidence>
<evidence type="ECO:0000256" key="8">
    <source>
        <dbReference type="ARBA" id="ARBA00023277"/>
    </source>
</evidence>
<evidence type="ECO:0000313" key="19">
    <source>
        <dbReference type="EMBL" id="RHZ40481.1"/>
    </source>
</evidence>